<protein>
    <submittedName>
        <fullName evidence="2">40S ribosomal protein S23-like</fullName>
    </submittedName>
</protein>
<dbReference type="RefSeq" id="XP_045147268.1">
    <property type="nucleotide sequence ID" value="XM_045291333.1"/>
</dbReference>
<accession>A0AC55D696</accession>
<name>A0AC55D696_ECHTE</name>
<sequence>MGPEEKAQLGTALKTSLFDVVSHVKGIVLEKVGAEARQPNPTIRKCVQLIKNGKKITAFVLNDGCCNFVEENEEVLVAGFGRQGHSAGDISGVRFKLLK</sequence>
<dbReference type="Proteomes" id="UP000694863">
    <property type="component" value="Unplaced"/>
</dbReference>
<organism evidence="1 2">
    <name type="scientific">Echinops telfairi</name>
    <name type="common">Lesser hedgehog tenrec</name>
    <dbReference type="NCBI Taxonomy" id="9371"/>
    <lineage>
        <taxon>Eukaryota</taxon>
        <taxon>Metazoa</taxon>
        <taxon>Chordata</taxon>
        <taxon>Craniata</taxon>
        <taxon>Vertebrata</taxon>
        <taxon>Euteleostomi</taxon>
        <taxon>Mammalia</taxon>
        <taxon>Eutheria</taxon>
        <taxon>Afrotheria</taxon>
        <taxon>Tenrecidae</taxon>
        <taxon>Tenrecinae</taxon>
        <taxon>Echinops</taxon>
    </lineage>
</organism>
<reference evidence="2" key="1">
    <citation type="submission" date="2025-08" db="UniProtKB">
        <authorList>
            <consortium name="RefSeq"/>
        </authorList>
    </citation>
    <scope>IDENTIFICATION</scope>
</reference>
<evidence type="ECO:0000313" key="2">
    <source>
        <dbReference type="RefSeq" id="XP_045147268.1"/>
    </source>
</evidence>
<gene>
    <name evidence="2" type="primary">LOC115869973</name>
</gene>
<evidence type="ECO:0000313" key="1">
    <source>
        <dbReference type="Proteomes" id="UP000694863"/>
    </source>
</evidence>
<proteinExistence type="predicted"/>
<keyword evidence="1" id="KW-1185">Reference proteome</keyword>